<dbReference type="SUPFAM" id="SSF58113">
    <property type="entry name" value="Apolipoprotein A-I"/>
    <property type="match status" value="1"/>
</dbReference>
<evidence type="ECO:0000256" key="2">
    <source>
        <dbReference type="SAM" id="Phobius"/>
    </source>
</evidence>
<comment type="caution">
    <text evidence="3">The sequence shown here is derived from an EMBL/GenBank/DDBJ whole genome shotgun (WGS) entry which is preliminary data.</text>
</comment>
<keyword evidence="1" id="KW-0175">Coiled coil</keyword>
<evidence type="ECO:0000313" key="3">
    <source>
        <dbReference type="EMBL" id="MDM7858874.1"/>
    </source>
</evidence>
<name>A0ABT7SS98_9GAMM</name>
<keyword evidence="2" id="KW-0812">Transmembrane</keyword>
<keyword evidence="2" id="KW-1133">Transmembrane helix</keyword>
<evidence type="ECO:0000313" key="4">
    <source>
        <dbReference type="Proteomes" id="UP001241056"/>
    </source>
</evidence>
<feature type="coiled-coil region" evidence="1">
    <location>
        <begin position="242"/>
        <end position="280"/>
    </location>
</feature>
<dbReference type="Proteomes" id="UP001241056">
    <property type="component" value="Unassembled WGS sequence"/>
</dbReference>
<feature type="transmembrane region" description="Helical" evidence="2">
    <location>
        <begin position="331"/>
        <end position="350"/>
    </location>
</feature>
<dbReference type="EMBL" id="JAUCDY010000018">
    <property type="protein sequence ID" value="MDM7858874.1"/>
    <property type="molecule type" value="Genomic_DNA"/>
</dbReference>
<reference evidence="3 4" key="1">
    <citation type="submission" date="2023-06" db="EMBL/GenBank/DDBJ databases">
        <title>Thiopseudomonas sp. CY1220 draft genome sequence.</title>
        <authorList>
            <person name="Zhao G."/>
            <person name="An M."/>
        </authorList>
    </citation>
    <scope>NUCLEOTIDE SEQUENCE [LARGE SCALE GENOMIC DNA]</scope>
    <source>
        <strain evidence="3 4">CY1220</strain>
    </source>
</reference>
<organism evidence="3 4">
    <name type="scientific">Thiopseudomonas acetoxidans</name>
    <dbReference type="NCBI Taxonomy" id="3041622"/>
    <lineage>
        <taxon>Bacteria</taxon>
        <taxon>Pseudomonadati</taxon>
        <taxon>Pseudomonadota</taxon>
        <taxon>Gammaproteobacteria</taxon>
        <taxon>Pseudomonadales</taxon>
        <taxon>Pseudomonadaceae</taxon>
        <taxon>Thiopseudomonas</taxon>
    </lineage>
</organism>
<keyword evidence="4" id="KW-1185">Reference proteome</keyword>
<protein>
    <submittedName>
        <fullName evidence="3">Uncharacterized protein</fullName>
    </submittedName>
</protein>
<gene>
    <name evidence="3" type="ORF">QEZ41_11430</name>
</gene>
<accession>A0ABT7SS98</accession>
<keyword evidence="2" id="KW-0472">Membrane</keyword>
<sequence length="426" mass="48002">MSQWDDQLSDHAIHASIESLADRLTDDSLVTEDLNVLEIIDRIKQAASYVEICLNNVIPALVNHSHLNKANSHISSITSELNSYISNSNVGHLNNTSAHIDNLMTQINALPIVKPAISEQSFTRSLVEFKSLAEKSFSEMKKEKDELVESVKKMTEKSISQQEKLDILSKEIERFDQGISESLNNFNERFEEVENKYTSQLDSKLSEFNERYDNYSEAFDSKLEESIDANQENVSSVISEHKAQYEQQLKSQKGEANSVLEELEEKRAEASNLLQIIGNIGITGNYQNIANNEKSAADNWRRIALGLMIGMVLIIGITIFISAANGFDWKLALFRVGAAFVLAIPAAYAAKESAKHRALENHNRRAELELASLDPYLEKLPEETRHKVKEELTKQFFGLNTPQEKGEEPVSNKAIFELLKSVIDKK</sequence>
<evidence type="ECO:0000256" key="1">
    <source>
        <dbReference type="SAM" id="Coils"/>
    </source>
</evidence>
<feature type="transmembrane region" description="Helical" evidence="2">
    <location>
        <begin position="303"/>
        <end position="325"/>
    </location>
</feature>
<dbReference type="RefSeq" id="WP_289411724.1">
    <property type="nucleotide sequence ID" value="NZ_JAUCDY010000018.1"/>
</dbReference>
<proteinExistence type="predicted"/>